<dbReference type="InterPro" id="IPR012334">
    <property type="entry name" value="Pectin_lyas_fold"/>
</dbReference>
<dbReference type="KEGG" id="cfh:C1707_25365"/>
<protein>
    <recommendedName>
        <fullName evidence="5">Right handed beta helix domain-containing protein</fullName>
    </recommendedName>
</protein>
<reference evidence="1 4" key="2">
    <citation type="submission" date="2018-01" db="EMBL/GenBank/DDBJ databases">
        <title>Complete genome sequence of Caulobacter flavus RHGG3.</title>
        <authorList>
            <person name="Yang E."/>
        </authorList>
    </citation>
    <scope>NUCLEOTIDE SEQUENCE [LARGE SCALE GENOMIC DNA]</scope>
    <source>
        <strain evidence="1 4">RHGG3</strain>
    </source>
</reference>
<evidence type="ECO:0000313" key="4">
    <source>
        <dbReference type="Proteomes" id="UP000281192"/>
    </source>
</evidence>
<dbReference type="InterPro" id="IPR011050">
    <property type="entry name" value="Pectin_lyase_fold/virulence"/>
</dbReference>
<sequence>MAALGLPGLAAQPGKAGAAALATEPAPSDGYRLDFRAARLFLNGQDAGALTAMPGLVIRAAGGLALTPSGRLLPFADGQLRQHADAGLLIEPASRNLCANFSAAPTTTQGWSAGSAVTFKVVDAREELYAAQDPATGAYLFRDLLDRGVMNGMVLEAYNGGTSAAAVTAAGPAGVGVKHTLSAWTRCLAGGGDLRLTGGAAGPVYSQAYWARIERAGLTPTSATQGLTMAIQAKARIRWILHQLEPSALATSPIVVAGASAGRAADELVIDNAGLFGQPFTIVADTHIRRASDLARRWISVSGGGEEVVVTRSADNALTLTGVGAVHDTTVAPRLPRIHGPGGARVALQLRPQGRVLSVGGANAHDAFNTFPAGLSRLTLGARPDGTEPLAGWFRALDIRGLVDPRELKLASAPPADAMAHDIVRYVDPKGSDTADGLTPATAWATLAKAAAAATALPPGMHLLLKRGGSWSEILSPPSDWCTVGAYGEGARPIVGVGQDYGCDENNKSGFRLEGLHLRDWKLKGFNNYGFNSHMLWDCEIGPIAAGQADTNRGGATSRNFRNFYIGACHVHHVLGDDVFLQTTKGGWVISEGNRYDPADGAEADNFQLSDNQGAQVRLSGDQYDMRGASSGKGNVVITGNAGTVIEDFVAYGLNFCIGLNGDNMVVRRGKISSARLNAYSWGVGVGESTSVRQHLYEDLVISDCNRGVSISGIGGGVDSGPDRADITVRRVTVQSCQTGLWIDRPTSGDLSGIAFLDCATNVDNRTTAIPAESQSQSLTLPQSY</sequence>
<organism evidence="2 3">
    <name type="scientific">Caulobacter flavus</name>
    <dbReference type="NCBI Taxonomy" id="1679497"/>
    <lineage>
        <taxon>Bacteria</taxon>
        <taxon>Pseudomonadati</taxon>
        <taxon>Pseudomonadota</taxon>
        <taxon>Alphaproteobacteria</taxon>
        <taxon>Caulobacterales</taxon>
        <taxon>Caulobacteraceae</taxon>
        <taxon>Caulobacter</taxon>
    </lineage>
</organism>
<dbReference type="AlphaFoldDB" id="A0A2N5CNP7"/>
<proteinExistence type="predicted"/>
<dbReference type="Gene3D" id="2.160.20.10">
    <property type="entry name" value="Single-stranded right-handed beta-helix, Pectin lyase-like"/>
    <property type="match status" value="1"/>
</dbReference>
<dbReference type="EMBL" id="PJRQ01000042">
    <property type="protein sequence ID" value="PLR08303.1"/>
    <property type="molecule type" value="Genomic_DNA"/>
</dbReference>
<keyword evidence="4" id="KW-1185">Reference proteome</keyword>
<accession>A0A2N5CNP7</accession>
<evidence type="ECO:0000313" key="1">
    <source>
        <dbReference type="EMBL" id="AYV49303.1"/>
    </source>
</evidence>
<reference evidence="2 3" key="1">
    <citation type="submission" date="2017-12" db="EMBL/GenBank/DDBJ databases">
        <title>The genome sequence of Caulobacter flavus CGMCC1 15093.</title>
        <authorList>
            <person name="Gao J."/>
            <person name="Mao X."/>
            <person name="Sun J."/>
        </authorList>
    </citation>
    <scope>NUCLEOTIDE SEQUENCE [LARGE SCALE GENOMIC DNA]</scope>
    <source>
        <strain evidence="2 3">CGMCC1 15093</strain>
    </source>
</reference>
<dbReference type="Proteomes" id="UP000281192">
    <property type="component" value="Chromosome"/>
</dbReference>
<evidence type="ECO:0000313" key="3">
    <source>
        <dbReference type="Proteomes" id="UP000234483"/>
    </source>
</evidence>
<evidence type="ECO:0008006" key="5">
    <source>
        <dbReference type="Google" id="ProtNLM"/>
    </source>
</evidence>
<evidence type="ECO:0000313" key="2">
    <source>
        <dbReference type="EMBL" id="PLR08303.1"/>
    </source>
</evidence>
<dbReference type="Proteomes" id="UP000234483">
    <property type="component" value="Unassembled WGS sequence"/>
</dbReference>
<name>A0A2N5CNP7_9CAUL</name>
<dbReference type="SUPFAM" id="SSF51126">
    <property type="entry name" value="Pectin lyase-like"/>
    <property type="match status" value="2"/>
</dbReference>
<gene>
    <name evidence="1" type="ORF">C1707_25365</name>
    <name evidence="2" type="ORF">CFHF_20850</name>
</gene>
<dbReference type="OrthoDB" id="7192520at2"/>
<dbReference type="EMBL" id="CP026100">
    <property type="protein sequence ID" value="AYV49303.1"/>
    <property type="molecule type" value="Genomic_DNA"/>
</dbReference>